<dbReference type="EMBL" id="UINC01001351">
    <property type="protein sequence ID" value="SUZ78395.1"/>
    <property type="molecule type" value="Genomic_DNA"/>
</dbReference>
<reference evidence="2" key="1">
    <citation type="submission" date="2018-05" db="EMBL/GenBank/DDBJ databases">
        <authorList>
            <person name="Lanie J.A."/>
            <person name="Ng W.-L."/>
            <person name="Kazmierczak K.M."/>
            <person name="Andrzejewski T.M."/>
            <person name="Davidsen T.M."/>
            <person name="Wayne K.J."/>
            <person name="Tettelin H."/>
            <person name="Glass J.I."/>
            <person name="Rusch D."/>
            <person name="Podicherti R."/>
            <person name="Tsui H.-C.T."/>
            <person name="Winkler M.E."/>
        </authorList>
    </citation>
    <scope>NUCLEOTIDE SEQUENCE</scope>
</reference>
<evidence type="ECO:0000313" key="2">
    <source>
        <dbReference type="EMBL" id="SUZ78395.1"/>
    </source>
</evidence>
<organism evidence="2">
    <name type="scientific">marine metagenome</name>
    <dbReference type="NCBI Taxonomy" id="408172"/>
    <lineage>
        <taxon>unclassified sequences</taxon>
        <taxon>metagenomes</taxon>
        <taxon>ecological metagenomes</taxon>
    </lineage>
</organism>
<dbReference type="Gene3D" id="3.40.630.10">
    <property type="entry name" value="Zn peptidases"/>
    <property type="match status" value="1"/>
</dbReference>
<protein>
    <recommendedName>
        <fullName evidence="3">Peptidase M20 dimerisation domain-containing protein</fullName>
    </recommendedName>
</protein>
<gene>
    <name evidence="2" type="ORF">METZ01_LOCUS31249</name>
</gene>
<proteinExistence type="predicted"/>
<name>A0A381QGE3_9ZZZZ</name>
<dbReference type="InterPro" id="IPR002933">
    <property type="entry name" value="Peptidase_M20"/>
</dbReference>
<dbReference type="InterPro" id="IPR010158">
    <property type="entry name" value="Amidase_Cbmase"/>
</dbReference>
<dbReference type="SUPFAM" id="SSF55031">
    <property type="entry name" value="Bacterial exopeptidase dimerisation domain"/>
    <property type="match status" value="1"/>
</dbReference>
<evidence type="ECO:0000256" key="1">
    <source>
        <dbReference type="ARBA" id="ARBA00022801"/>
    </source>
</evidence>
<dbReference type="AlphaFoldDB" id="A0A381QGE3"/>
<evidence type="ECO:0008006" key="3">
    <source>
        <dbReference type="Google" id="ProtNLM"/>
    </source>
</evidence>
<dbReference type="Pfam" id="PF01546">
    <property type="entry name" value="Peptidase_M20"/>
    <property type="match status" value="1"/>
</dbReference>
<keyword evidence="1" id="KW-0378">Hydrolase</keyword>
<sequence length="320" mass="36052">MGVCVLKILKDKKIVPKYNVCVMGIRGEESCWFPYSYIGSKIALGVFEKNLLKKLIRTDTGKSLKDHINFSGFDSSSVAAKKTKFDFKNTIAFIEPHIEQGPVLEKTKIPLGIVTGIRGSIRYRKARCIGKYLHSGATPIDYRSDSVLAVSTLVAEMNDVWKQELKKNKDLTITFGEFYTDNKEHSFAKSAGLVNFCIDLRSNSKTTLNKIKNTLFKKIKKIEKETKTLFKLGEETDSEPALMNKKLINKFKSTAINSKVKYKIMASGAGHDASVFSNNNIPSLMLFIRNKHGSHNPKEYMSMKHFSTVLSVLKNSILNF</sequence>
<dbReference type="PANTHER" id="PTHR32494:SF5">
    <property type="entry name" value="ALLANTOATE AMIDOHYDROLASE"/>
    <property type="match status" value="1"/>
</dbReference>
<dbReference type="Gene3D" id="3.30.70.360">
    <property type="match status" value="1"/>
</dbReference>
<dbReference type="PANTHER" id="PTHR32494">
    <property type="entry name" value="ALLANTOATE DEIMINASE-RELATED"/>
    <property type="match status" value="1"/>
</dbReference>
<accession>A0A381QGE3</accession>
<dbReference type="SUPFAM" id="SSF53187">
    <property type="entry name" value="Zn-dependent exopeptidases"/>
    <property type="match status" value="1"/>
</dbReference>
<dbReference type="InterPro" id="IPR036264">
    <property type="entry name" value="Bact_exopeptidase_dim_dom"/>
</dbReference>
<dbReference type="GO" id="GO:0016813">
    <property type="term" value="F:hydrolase activity, acting on carbon-nitrogen (but not peptide) bonds, in linear amidines"/>
    <property type="evidence" value="ECO:0007669"/>
    <property type="project" value="InterPro"/>
</dbReference>